<accession>A0ABD3HBT0</accession>
<protein>
    <recommendedName>
        <fullName evidence="3">Reverse transcriptase domain-containing protein</fullName>
    </recommendedName>
</protein>
<keyword evidence="2" id="KW-1185">Reference proteome</keyword>
<sequence>MEDLTNVETRRLVEEVWDNHPSFVQDQRIRWDLAWARTMPSQVVERGRRPNSMFPCTLESKSQTETIKTLQLEDGSNTKDLDRIIQEVRDFHTSLFKKDREDEHTPGLREETLAKLETKVPLELNQRLKAIPDLQEIEQRVHALASEKAPGLEGITAEVLRVRWHTIKLDYLTVIQEFWKDERLTTKAKKGVMKLLPKNDEYWLLINWRPITLLGITYKLVSKIIAERLKPFMSSLVRQQQTGFIPYPFLITS</sequence>
<evidence type="ECO:0000313" key="1">
    <source>
        <dbReference type="EMBL" id="KAL3687609.1"/>
    </source>
</evidence>
<dbReference type="EMBL" id="JBJQOH010000004">
    <property type="protein sequence ID" value="KAL3687609.1"/>
    <property type="molecule type" value="Genomic_DNA"/>
</dbReference>
<comment type="caution">
    <text evidence="1">The sequence shown here is derived from an EMBL/GenBank/DDBJ whole genome shotgun (WGS) entry which is preliminary data.</text>
</comment>
<name>A0ABD3HBT0_9MARC</name>
<evidence type="ECO:0008006" key="3">
    <source>
        <dbReference type="Google" id="ProtNLM"/>
    </source>
</evidence>
<dbReference type="PANTHER" id="PTHR31635">
    <property type="entry name" value="REVERSE TRANSCRIPTASE DOMAIN-CONTAINING PROTEIN-RELATED"/>
    <property type="match status" value="1"/>
</dbReference>
<dbReference type="AlphaFoldDB" id="A0ABD3HBT0"/>
<evidence type="ECO:0000313" key="2">
    <source>
        <dbReference type="Proteomes" id="UP001633002"/>
    </source>
</evidence>
<dbReference type="PANTHER" id="PTHR31635:SF196">
    <property type="entry name" value="REVERSE TRANSCRIPTASE DOMAIN-CONTAINING PROTEIN-RELATED"/>
    <property type="match status" value="1"/>
</dbReference>
<proteinExistence type="predicted"/>
<organism evidence="1 2">
    <name type="scientific">Riccia sorocarpa</name>
    <dbReference type="NCBI Taxonomy" id="122646"/>
    <lineage>
        <taxon>Eukaryota</taxon>
        <taxon>Viridiplantae</taxon>
        <taxon>Streptophyta</taxon>
        <taxon>Embryophyta</taxon>
        <taxon>Marchantiophyta</taxon>
        <taxon>Marchantiopsida</taxon>
        <taxon>Marchantiidae</taxon>
        <taxon>Marchantiales</taxon>
        <taxon>Ricciaceae</taxon>
        <taxon>Riccia</taxon>
    </lineage>
</organism>
<reference evidence="1 2" key="1">
    <citation type="submission" date="2024-09" db="EMBL/GenBank/DDBJ databases">
        <title>Chromosome-scale assembly of Riccia sorocarpa.</title>
        <authorList>
            <person name="Paukszto L."/>
        </authorList>
    </citation>
    <scope>NUCLEOTIDE SEQUENCE [LARGE SCALE GENOMIC DNA]</scope>
    <source>
        <strain evidence="1">LP-2024</strain>
        <tissue evidence="1">Aerial parts of the thallus</tissue>
    </source>
</reference>
<dbReference type="Proteomes" id="UP001633002">
    <property type="component" value="Unassembled WGS sequence"/>
</dbReference>
<gene>
    <name evidence="1" type="ORF">R1sor_013918</name>
</gene>